<evidence type="ECO:0000256" key="1">
    <source>
        <dbReference type="SAM" id="MobiDB-lite"/>
    </source>
</evidence>
<dbReference type="STRING" id="1227453.C444_06881"/>
<dbReference type="InterPro" id="IPR023976">
    <property type="entry name" value="CHP04031_Htur1727"/>
</dbReference>
<dbReference type="Proteomes" id="UP000011524">
    <property type="component" value="Unassembled WGS sequence"/>
</dbReference>
<dbReference type="PATRIC" id="fig|1227453.3.peg.1380"/>
<gene>
    <name evidence="2" type="ORF">C444_06881</name>
</gene>
<dbReference type="InterPro" id="IPR009359">
    <property type="entry name" value="PaaB"/>
</dbReference>
<dbReference type="NCBIfam" id="TIGR04031">
    <property type="entry name" value="Htur_1727_fam"/>
    <property type="match status" value="1"/>
</dbReference>
<accession>M0LH33</accession>
<keyword evidence="3" id="KW-1185">Reference proteome</keyword>
<dbReference type="AlphaFoldDB" id="M0LH33"/>
<sequence>MEEFDHEVDAPRGATSREWEVFVREDTADPLTHVGSVSAPSADIAREQAAALFARTAVTMWVCPADETHRYQSDAATLGSGKAGDDATMSVDEMESETLRGENR</sequence>
<dbReference type="RefSeq" id="WP_004591820.1">
    <property type="nucleotide sequence ID" value="NZ_AOLY01000009.1"/>
</dbReference>
<dbReference type="Gene3D" id="3.10.20.520">
    <property type="entry name" value="Phenylacetic acid degradation B"/>
    <property type="match status" value="1"/>
</dbReference>
<dbReference type="eggNOG" id="arCOG06266">
    <property type="taxonomic scope" value="Archaea"/>
</dbReference>
<dbReference type="EMBL" id="AOLY01000009">
    <property type="protein sequence ID" value="EMA32927.1"/>
    <property type="molecule type" value="Genomic_DNA"/>
</dbReference>
<dbReference type="OrthoDB" id="168567at2157"/>
<dbReference type="InterPro" id="IPR038693">
    <property type="entry name" value="PaaB_sf"/>
</dbReference>
<comment type="caution">
    <text evidence="2">The sequence shown here is derived from an EMBL/GenBank/DDBJ whole genome shotgun (WGS) entry which is preliminary data.</text>
</comment>
<dbReference type="Pfam" id="PF06243">
    <property type="entry name" value="PaaB"/>
    <property type="match status" value="1"/>
</dbReference>
<evidence type="ECO:0000313" key="2">
    <source>
        <dbReference type="EMBL" id="EMA32927.1"/>
    </source>
</evidence>
<name>M0LH33_HALJT</name>
<organism evidence="2 3">
    <name type="scientific">Haloarcula japonica (strain ATCC 49778 / DSM 6131 / JCM 7785 / NBRC 101032 / NCIMB 13157 / TR-1)</name>
    <dbReference type="NCBI Taxonomy" id="1227453"/>
    <lineage>
        <taxon>Archaea</taxon>
        <taxon>Methanobacteriati</taxon>
        <taxon>Methanobacteriota</taxon>
        <taxon>Stenosarchaea group</taxon>
        <taxon>Halobacteria</taxon>
        <taxon>Halobacteriales</taxon>
        <taxon>Haloarculaceae</taxon>
        <taxon>Haloarcula</taxon>
    </lineage>
</organism>
<reference evidence="2 3" key="1">
    <citation type="journal article" date="2014" name="PLoS Genet.">
        <title>Phylogenetically driven sequencing of extremely halophilic archaea reveals strategies for static and dynamic osmo-response.</title>
        <authorList>
            <person name="Becker E.A."/>
            <person name="Seitzer P.M."/>
            <person name="Tritt A."/>
            <person name="Larsen D."/>
            <person name="Krusor M."/>
            <person name="Yao A.I."/>
            <person name="Wu D."/>
            <person name="Madern D."/>
            <person name="Eisen J.A."/>
            <person name="Darling A.E."/>
            <person name="Facciotti M.T."/>
        </authorList>
    </citation>
    <scope>NUCLEOTIDE SEQUENCE [LARGE SCALE GENOMIC DNA]</scope>
    <source>
        <strain evidence="3">ATCC 49778 / DSM 6131 / JCM 7785 / NBRC 101032 / NCIMB 13157 / TR-1</strain>
    </source>
</reference>
<feature type="region of interest" description="Disordered" evidence="1">
    <location>
        <begin position="74"/>
        <end position="104"/>
    </location>
</feature>
<evidence type="ECO:0000313" key="3">
    <source>
        <dbReference type="Proteomes" id="UP000011524"/>
    </source>
</evidence>
<protein>
    <recommendedName>
        <fullName evidence="4">Phenylacetic acid degradation B</fullName>
    </recommendedName>
</protein>
<evidence type="ECO:0008006" key="4">
    <source>
        <dbReference type="Google" id="ProtNLM"/>
    </source>
</evidence>
<proteinExistence type="predicted"/>